<keyword evidence="6 8" id="KW-0560">Oxidoreductase</keyword>
<feature type="binding site" evidence="9">
    <location>
        <position position="411"/>
    </location>
    <ligand>
        <name>FAD</name>
        <dbReference type="ChEBI" id="CHEBI:57692"/>
    </ligand>
</feature>
<evidence type="ECO:0000256" key="7">
    <source>
        <dbReference type="ARBA" id="ARBA00048933"/>
    </source>
</evidence>
<feature type="binding site" evidence="9">
    <location>
        <position position="76"/>
    </location>
    <ligand>
        <name>FAD</name>
        <dbReference type="ChEBI" id="CHEBI:57692"/>
    </ligand>
</feature>
<dbReference type="Pfam" id="PF07992">
    <property type="entry name" value="Pyr_redox_2"/>
    <property type="match status" value="1"/>
</dbReference>
<dbReference type="PANTHER" id="PTHR48467:SF1">
    <property type="entry name" value="GLUTAMATE SYNTHASE 1 [NADH], CHLOROPLASTIC-LIKE"/>
    <property type="match status" value="1"/>
</dbReference>
<evidence type="ECO:0000256" key="2">
    <source>
        <dbReference type="ARBA" id="ARBA00008312"/>
    </source>
</evidence>
<dbReference type="Gene3D" id="3.40.50.720">
    <property type="entry name" value="NAD(P)-binding Rossmann-like Domain"/>
    <property type="match status" value="1"/>
</dbReference>
<reference evidence="12" key="1">
    <citation type="submission" date="2022-07" db="EMBL/GenBank/DDBJ databases">
        <title>Phylogenomic reconstructions and comparative analyses of Kickxellomycotina fungi.</title>
        <authorList>
            <person name="Reynolds N.K."/>
            <person name="Stajich J.E."/>
            <person name="Barry K."/>
            <person name="Grigoriev I.V."/>
            <person name="Crous P."/>
            <person name="Smith M.E."/>
        </authorList>
    </citation>
    <scope>NUCLEOTIDE SEQUENCE</scope>
    <source>
        <strain evidence="12">NBRC 32514</strain>
    </source>
</reference>
<accession>A0A9W7Y0S6</accession>
<name>A0A9W7Y0S6_9FUNG</name>
<feature type="binding site" evidence="10">
    <location>
        <position position="418"/>
    </location>
    <ligand>
        <name>NADP(+)</name>
        <dbReference type="ChEBI" id="CHEBI:58349"/>
    </ligand>
</feature>
<protein>
    <recommendedName>
        <fullName evidence="8">NADPH:adrenodoxin oxidoreductase, mitochondrial</fullName>
        <ecNumber evidence="8">1.18.1.6</ecNumber>
    </recommendedName>
</protein>
<dbReference type="GO" id="GO:0016491">
    <property type="term" value="F:oxidoreductase activity"/>
    <property type="evidence" value="ECO:0007669"/>
    <property type="project" value="UniProtKB-KW"/>
</dbReference>
<keyword evidence="5 8" id="KW-0521">NADP</keyword>
<evidence type="ECO:0000256" key="8">
    <source>
        <dbReference type="PIRNR" id="PIRNR000362"/>
    </source>
</evidence>
<comment type="catalytic activity">
    <reaction evidence="7 8">
        <text>2 reduced [adrenodoxin] + NADP(+) + H(+) = 2 oxidized [adrenodoxin] + NADPH</text>
        <dbReference type="Rhea" id="RHEA:42312"/>
        <dbReference type="Rhea" id="RHEA-COMP:9998"/>
        <dbReference type="Rhea" id="RHEA-COMP:9999"/>
        <dbReference type="ChEBI" id="CHEBI:15378"/>
        <dbReference type="ChEBI" id="CHEBI:33737"/>
        <dbReference type="ChEBI" id="CHEBI:33738"/>
        <dbReference type="ChEBI" id="CHEBI:57783"/>
        <dbReference type="ChEBI" id="CHEBI:58349"/>
        <dbReference type="EC" id="1.18.1.6"/>
    </reaction>
</comment>
<evidence type="ECO:0000256" key="6">
    <source>
        <dbReference type="ARBA" id="ARBA00023002"/>
    </source>
</evidence>
<dbReference type="InterPro" id="IPR036188">
    <property type="entry name" value="FAD/NAD-bd_sf"/>
</dbReference>
<feature type="binding site" evidence="9">
    <location>
        <position position="47"/>
    </location>
    <ligand>
        <name>FAD</name>
        <dbReference type="ChEBI" id="CHEBI:57692"/>
    </ligand>
</feature>
<dbReference type="PIRSF" id="PIRSF000362">
    <property type="entry name" value="FNR"/>
    <property type="match status" value="1"/>
</dbReference>
<dbReference type="Gene3D" id="3.50.50.60">
    <property type="entry name" value="FAD/NAD(P)-binding domain"/>
    <property type="match status" value="1"/>
</dbReference>
<feature type="binding site" evidence="9">
    <location>
        <position position="112"/>
    </location>
    <ligand>
        <name>FAD</name>
        <dbReference type="ChEBI" id="CHEBI:57692"/>
    </ligand>
</feature>
<evidence type="ECO:0000256" key="9">
    <source>
        <dbReference type="PIRSR" id="PIRSR000362-1"/>
    </source>
</evidence>
<evidence type="ECO:0000256" key="4">
    <source>
        <dbReference type="ARBA" id="ARBA00022827"/>
    </source>
</evidence>
<dbReference type="GO" id="GO:0005739">
    <property type="term" value="C:mitochondrion"/>
    <property type="evidence" value="ECO:0007669"/>
    <property type="project" value="UniProtKB-SubCell"/>
</dbReference>
<feature type="binding site" evidence="10">
    <location>
        <begin position="241"/>
        <end position="242"/>
    </location>
    <ligand>
        <name>NADP(+)</name>
        <dbReference type="ChEBI" id="CHEBI:58349"/>
    </ligand>
</feature>
<evidence type="ECO:0000259" key="11">
    <source>
        <dbReference type="Pfam" id="PF07992"/>
    </source>
</evidence>
<evidence type="ECO:0000256" key="1">
    <source>
        <dbReference type="ARBA" id="ARBA00001974"/>
    </source>
</evidence>
<dbReference type="PANTHER" id="PTHR48467">
    <property type="entry name" value="GLUTAMATE SYNTHASE 1 [NADH], CHLOROPLASTIC-LIKE"/>
    <property type="match status" value="1"/>
</dbReference>
<keyword evidence="13" id="KW-1185">Reference proteome</keyword>
<dbReference type="InterPro" id="IPR023753">
    <property type="entry name" value="FAD/NAD-binding_dom"/>
</dbReference>
<gene>
    <name evidence="12" type="primary">ARH1</name>
    <name evidence="12" type="ORF">LPJ53_003629</name>
</gene>
<organism evidence="12 13">
    <name type="scientific">Coemansia erecta</name>
    <dbReference type="NCBI Taxonomy" id="147472"/>
    <lineage>
        <taxon>Eukaryota</taxon>
        <taxon>Fungi</taxon>
        <taxon>Fungi incertae sedis</taxon>
        <taxon>Zoopagomycota</taxon>
        <taxon>Kickxellomycotina</taxon>
        <taxon>Kickxellomycetes</taxon>
        <taxon>Kickxellales</taxon>
        <taxon>Kickxellaceae</taxon>
        <taxon>Coemansia</taxon>
    </lineage>
</organism>
<dbReference type="EMBL" id="JANBOJ010000142">
    <property type="protein sequence ID" value="KAJ1721909.1"/>
    <property type="molecule type" value="Genomic_DNA"/>
</dbReference>
<feature type="binding site" evidence="9">
    <location>
        <position position="68"/>
    </location>
    <ligand>
        <name>FAD</name>
        <dbReference type="ChEBI" id="CHEBI:57692"/>
    </ligand>
</feature>
<dbReference type="InterPro" id="IPR021163">
    <property type="entry name" value="Ferredox_Rdtase_adrenod"/>
</dbReference>
<dbReference type="AlphaFoldDB" id="A0A9W7Y0S6"/>
<evidence type="ECO:0000313" key="13">
    <source>
        <dbReference type="Proteomes" id="UP001149813"/>
    </source>
</evidence>
<dbReference type="SUPFAM" id="SSF51971">
    <property type="entry name" value="Nucleotide-binding domain"/>
    <property type="match status" value="1"/>
</dbReference>
<comment type="similarity">
    <text evidence="2 8">Belongs to the ferredoxin--NADP reductase type 1 family.</text>
</comment>
<proteinExistence type="inferred from homology"/>
<keyword evidence="8" id="KW-0496">Mitochondrion</keyword>
<comment type="subcellular location">
    <subcellularLocation>
        <location evidence="8">Mitochondrion</location>
    </subcellularLocation>
</comment>
<dbReference type="InterPro" id="IPR055275">
    <property type="entry name" value="Ferredox_Rdtase"/>
</dbReference>
<dbReference type="OrthoDB" id="333024at2759"/>
<dbReference type="Proteomes" id="UP001149813">
    <property type="component" value="Unassembled WGS sequence"/>
</dbReference>
<dbReference type="EC" id="1.18.1.6" evidence="8"/>
<sequence length="507" mass="55849">MFCIAPLIRLRAVCISPNLLRGSSRRRLLTTKVANPPTVAIVGGGAAGFYTAARLLAKLGTTTIDIFENLPVPHGLVRYGVAPDHPEVKNCMTKFDEVASNPRVRLFANTPVGTNVDLAQRHPAMPLTVLRNIYDAVVLAYGASEDRKLGIPGEDGQGGRVGVVSARMFVAWYNGLPEAQDVELDLESYDRLVVVGHGNVALDCARILLTDPEVLAKTDITRKAVETLRRSRIRHVEMVGRRGPLQVSFTTKELREMTKIPGLQIVCDRQLLDSQCASPEGAEHLAKSRPLKRMMEILQKHAVSEPTETAERTFTIRFLMSPLEMVYPDGLPQVMRFRVNRLEGPPAKARAVPTDQTTDISCAMALRSIGYASAPLNECEFDPVRNIVPNVAGRVVDRNGELVRGLYCSGWVKSGPVGVIATTMQNAYQTANAIASDIDSGNIAECPNSRSEVDDQLSAQGVFDYCVSNSDWKHLEKHEFDEGRKLNKPREKVTSIDKMLRIMKPEL</sequence>
<evidence type="ECO:0000313" key="12">
    <source>
        <dbReference type="EMBL" id="KAJ1721909.1"/>
    </source>
</evidence>
<dbReference type="PRINTS" id="PR00419">
    <property type="entry name" value="ADXRDTASE"/>
</dbReference>
<feature type="domain" description="FAD/NAD(P)-binding" evidence="11">
    <location>
        <begin position="38"/>
        <end position="208"/>
    </location>
</feature>
<evidence type="ECO:0000256" key="3">
    <source>
        <dbReference type="ARBA" id="ARBA00022630"/>
    </source>
</evidence>
<evidence type="ECO:0000256" key="10">
    <source>
        <dbReference type="PIRSR" id="PIRSR000362-2"/>
    </source>
</evidence>
<comment type="cofactor">
    <cofactor evidence="1 8 9">
        <name>FAD</name>
        <dbReference type="ChEBI" id="CHEBI:57692"/>
    </cofactor>
</comment>
<evidence type="ECO:0000256" key="5">
    <source>
        <dbReference type="ARBA" id="ARBA00022857"/>
    </source>
</evidence>
<feature type="binding site" evidence="10">
    <location>
        <position position="253"/>
    </location>
    <ligand>
        <name>NADP(+)</name>
        <dbReference type="ChEBI" id="CHEBI:58349"/>
    </ligand>
</feature>
<feature type="binding site" evidence="9">
    <location>
        <begin position="418"/>
        <end position="420"/>
    </location>
    <ligand>
        <name>FAD</name>
        <dbReference type="ChEBI" id="CHEBI:57692"/>
    </ligand>
</feature>
<comment type="caution">
    <text evidence="12">The sequence shown here is derived from an EMBL/GenBank/DDBJ whole genome shotgun (WGS) entry which is preliminary data.</text>
</comment>
<keyword evidence="4 8" id="KW-0274">FAD</keyword>
<feature type="binding site" evidence="10">
    <location>
        <begin position="197"/>
        <end position="200"/>
    </location>
    <ligand>
        <name>NADP(+)</name>
        <dbReference type="ChEBI" id="CHEBI:58349"/>
    </ligand>
</feature>
<keyword evidence="3 8" id="KW-0285">Flavoprotein</keyword>